<evidence type="ECO:0000259" key="1">
    <source>
        <dbReference type="PROSITE" id="PS50919"/>
    </source>
</evidence>
<sequence>MGNCFKEYNYRSSLSDCSRKEIFEPDLNDQKPCHKRIKSRLLSQVENIIIKEDPEIEQDQYASDELNSQFQIEHSSTINFTRLPQGIKMEKHHQIKLFNLHTQRYLHSHAIKHEHNKSNEVSTCNNCNYEYDWWQIIWINNKTYIYHPITQCYLKCLQIVNDIGEVGCLQNDMDEWEILGDDEEIKQYSIIKLKHLCTGLYLHTQPYQSKIENQHIVSVCKSEVANALWRITDMQ</sequence>
<proteinExistence type="predicted"/>
<dbReference type="PANTHER" id="PTHR46809">
    <property type="entry name" value="STROMAL CELL-DERIVED FACTOR 2-LIKE PROTEIN"/>
    <property type="match status" value="1"/>
</dbReference>
<organism evidence="2 3">
    <name type="scientific">Paramecium sonneborni</name>
    <dbReference type="NCBI Taxonomy" id="65129"/>
    <lineage>
        <taxon>Eukaryota</taxon>
        <taxon>Sar</taxon>
        <taxon>Alveolata</taxon>
        <taxon>Ciliophora</taxon>
        <taxon>Intramacronucleata</taxon>
        <taxon>Oligohymenophorea</taxon>
        <taxon>Peniculida</taxon>
        <taxon>Parameciidae</taxon>
        <taxon>Paramecium</taxon>
    </lineage>
</organism>
<gene>
    <name evidence="2" type="ORF">PSON_ATCC_30995.1.T0210251</name>
</gene>
<dbReference type="EMBL" id="CAJJDN010000021">
    <property type="protein sequence ID" value="CAD8066273.1"/>
    <property type="molecule type" value="Genomic_DNA"/>
</dbReference>
<protein>
    <recommendedName>
        <fullName evidence="1">MIR domain-containing protein</fullName>
    </recommendedName>
</protein>
<evidence type="ECO:0000313" key="3">
    <source>
        <dbReference type="Proteomes" id="UP000692954"/>
    </source>
</evidence>
<dbReference type="AlphaFoldDB" id="A0A8S1LLN6"/>
<dbReference type="PANTHER" id="PTHR46809:SF2">
    <property type="entry name" value="GH21273P"/>
    <property type="match status" value="1"/>
</dbReference>
<dbReference type="InterPro" id="IPR016093">
    <property type="entry name" value="MIR_motif"/>
</dbReference>
<feature type="domain" description="MIR" evidence="1">
    <location>
        <begin position="182"/>
        <end position="234"/>
    </location>
</feature>
<name>A0A8S1LLN6_9CILI</name>
<dbReference type="SMART" id="SM00472">
    <property type="entry name" value="MIR"/>
    <property type="match status" value="2"/>
</dbReference>
<dbReference type="Proteomes" id="UP000692954">
    <property type="component" value="Unassembled WGS sequence"/>
</dbReference>
<comment type="caution">
    <text evidence="2">The sequence shown here is derived from an EMBL/GenBank/DDBJ whole genome shotgun (WGS) entry which is preliminary data.</text>
</comment>
<accession>A0A8S1LLN6</accession>
<evidence type="ECO:0000313" key="2">
    <source>
        <dbReference type="EMBL" id="CAD8066273.1"/>
    </source>
</evidence>
<dbReference type="PROSITE" id="PS50919">
    <property type="entry name" value="MIR"/>
    <property type="match status" value="1"/>
</dbReference>
<dbReference type="OrthoDB" id="284239at2759"/>
<reference evidence="2" key="1">
    <citation type="submission" date="2021-01" db="EMBL/GenBank/DDBJ databases">
        <authorList>
            <consortium name="Genoscope - CEA"/>
            <person name="William W."/>
        </authorList>
    </citation>
    <scope>NUCLEOTIDE SEQUENCE</scope>
</reference>
<keyword evidence="3" id="KW-1185">Reference proteome</keyword>